<reference evidence="1" key="1">
    <citation type="journal article" date="2020" name="Stud. Mycol.">
        <title>101 Dothideomycetes genomes: a test case for predicting lifestyles and emergence of pathogens.</title>
        <authorList>
            <person name="Haridas S."/>
            <person name="Albert R."/>
            <person name="Binder M."/>
            <person name="Bloem J."/>
            <person name="Labutti K."/>
            <person name="Salamov A."/>
            <person name="Andreopoulos B."/>
            <person name="Baker S."/>
            <person name="Barry K."/>
            <person name="Bills G."/>
            <person name="Bluhm B."/>
            <person name="Cannon C."/>
            <person name="Castanera R."/>
            <person name="Culley D."/>
            <person name="Daum C."/>
            <person name="Ezra D."/>
            <person name="Gonzalez J."/>
            <person name="Henrissat B."/>
            <person name="Kuo A."/>
            <person name="Liang C."/>
            <person name="Lipzen A."/>
            <person name="Lutzoni F."/>
            <person name="Magnuson J."/>
            <person name="Mondo S."/>
            <person name="Nolan M."/>
            <person name="Ohm R."/>
            <person name="Pangilinan J."/>
            <person name="Park H.-J."/>
            <person name="Ramirez L."/>
            <person name="Alfaro M."/>
            <person name="Sun H."/>
            <person name="Tritt A."/>
            <person name="Yoshinaga Y."/>
            <person name="Zwiers L.-H."/>
            <person name="Turgeon B."/>
            <person name="Goodwin S."/>
            <person name="Spatafora J."/>
            <person name="Crous P."/>
            <person name="Grigoriev I."/>
        </authorList>
    </citation>
    <scope>NUCLEOTIDE SEQUENCE</scope>
    <source>
        <strain evidence="1">CBS 690.94</strain>
    </source>
</reference>
<keyword evidence="2" id="KW-1185">Reference proteome</keyword>
<comment type="caution">
    <text evidence="1">The sequence shown here is derived from an EMBL/GenBank/DDBJ whole genome shotgun (WGS) entry which is preliminary data.</text>
</comment>
<dbReference type="EMBL" id="MU001510">
    <property type="protein sequence ID" value="KAF2439133.1"/>
    <property type="molecule type" value="Genomic_DNA"/>
</dbReference>
<gene>
    <name evidence="1" type="ORF">P171DRAFT_436476</name>
</gene>
<evidence type="ECO:0000313" key="1">
    <source>
        <dbReference type="EMBL" id="KAF2439133.1"/>
    </source>
</evidence>
<accession>A0A9P4U7G3</accession>
<protein>
    <submittedName>
        <fullName evidence="1">Uncharacterized protein</fullName>
    </submittedName>
</protein>
<sequence>MATNRIAWESIQAFLVSVGPHLLLDSCRLGPSASWHLRSRFELTGGNPDLVKELYAVASYLVERYTVILFNLEGFQVEGITTTEAHIIEEMDHATIATMSRFCPTAAALVHKHKGLPTPLILAMRSVVKKHLQQLSGSSGVAAQSPVYAADGKLSKDAYTFSRIRLYDTTCETLKLTLQDWAQKTRECCVDYKWLELNSNSKPALVECVLQTVFMRLPGGSLAWFDQLESLCQTHRGVFCDVFAVARGHVTDGLQTFRLQTEFLTKTFDMSNSEDLEAFLLTLLRMVPLAILDPLVLKWLTSSGGVLENDVSDITHRASRLLSTSQCHGLFVQDLEDTLRTSSVRKEISFPRLQSLEHEVFLAISQALRMHAATRANPLHKVDKIKLTVRANTFMWTCGKFSGIIQRFHR</sequence>
<evidence type="ECO:0000313" key="2">
    <source>
        <dbReference type="Proteomes" id="UP000799764"/>
    </source>
</evidence>
<dbReference type="Proteomes" id="UP000799764">
    <property type="component" value="Unassembled WGS sequence"/>
</dbReference>
<organism evidence="1 2">
    <name type="scientific">Karstenula rhodostoma CBS 690.94</name>
    <dbReference type="NCBI Taxonomy" id="1392251"/>
    <lineage>
        <taxon>Eukaryota</taxon>
        <taxon>Fungi</taxon>
        <taxon>Dikarya</taxon>
        <taxon>Ascomycota</taxon>
        <taxon>Pezizomycotina</taxon>
        <taxon>Dothideomycetes</taxon>
        <taxon>Pleosporomycetidae</taxon>
        <taxon>Pleosporales</taxon>
        <taxon>Massarineae</taxon>
        <taxon>Didymosphaeriaceae</taxon>
        <taxon>Karstenula</taxon>
    </lineage>
</organism>
<proteinExistence type="predicted"/>
<dbReference type="AlphaFoldDB" id="A0A9P4U7G3"/>
<name>A0A9P4U7G3_9PLEO</name>